<sequence>MALIASTAAHAACHQPYGPAGDWPTHHVFDDGTDLGLAFKYQYDVDRFLDDGGRFRDAHTNRRKELGVLLKKKGVYSATAVFDFQARSWLDVYARVQTRALFGTDAGAIRVGYAKTPVGFEGNTGTGSTTFLETALPTQAIYASRRIGADWAMLRPHWLVDAGYYWGGDLQGDSDGHMAAARAAWTPRRSAGDVVHLGLSASRETPQGSTDGRGLHSDPAARLRARPEVGLTTLRLVDSGKLAPVDSIDRRGAEALWIGGPWSVQAEYLDARVTLRNGRPRYHADGYYAFASWVLTGESRSYANGNVGDVKPTGAAGAVELAVRYSELNLDDASLPGGREHDWTVGANWYINRHLKLQANYVRARSDRRGLVVDPDVVEARVQISL</sequence>
<dbReference type="InterPro" id="IPR010870">
    <property type="entry name" value="Porin_O/P"/>
</dbReference>
<evidence type="ECO:0000313" key="2">
    <source>
        <dbReference type="Proteomes" id="UP001620460"/>
    </source>
</evidence>
<dbReference type="Proteomes" id="UP001620460">
    <property type="component" value="Unassembled WGS sequence"/>
</dbReference>
<reference evidence="1 2" key="1">
    <citation type="submission" date="2020-10" db="EMBL/GenBank/DDBJ databases">
        <title>Phylogeny of dyella-like bacteria.</title>
        <authorList>
            <person name="Fu J."/>
        </authorList>
    </citation>
    <scope>NUCLEOTIDE SEQUENCE [LARGE SCALE GENOMIC DNA]</scope>
    <source>
        <strain evidence="1 2">Gsoil3046</strain>
    </source>
</reference>
<accession>A0ABW8JV74</accession>
<dbReference type="Pfam" id="PF07396">
    <property type="entry name" value="Porin_O_P"/>
    <property type="match status" value="1"/>
</dbReference>
<protein>
    <submittedName>
        <fullName evidence="1">Porin</fullName>
    </submittedName>
</protein>
<dbReference type="Gene3D" id="2.40.160.10">
    <property type="entry name" value="Porin"/>
    <property type="match status" value="1"/>
</dbReference>
<name>A0ABW8JV74_9GAMM</name>
<organism evidence="1 2">
    <name type="scientific">Dyella ginsengisoli</name>
    <dbReference type="NCBI Taxonomy" id="363848"/>
    <lineage>
        <taxon>Bacteria</taxon>
        <taxon>Pseudomonadati</taxon>
        <taxon>Pseudomonadota</taxon>
        <taxon>Gammaproteobacteria</taxon>
        <taxon>Lysobacterales</taxon>
        <taxon>Rhodanobacteraceae</taxon>
        <taxon>Dyella</taxon>
    </lineage>
</organism>
<dbReference type="SUPFAM" id="SSF56935">
    <property type="entry name" value="Porins"/>
    <property type="match status" value="1"/>
</dbReference>
<evidence type="ECO:0000313" key="1">
    <source>
        <dbReference type="EMBL" id="MFK2905056.1"/>
    </source>
</evidence>
<dbReference type="EMBL" id="JADIKM010000003">
    <property type="protein sequence ID" value="MFK2905056.1"/>
    <property type="molecule type" value="Genomic_DNA"/>
</dbReference>
<dbReference type="RefSeq" id="WP_404634328.1">
    <property type="nucleotide sequence ID" value="NZ_JADIKM010000003.1"/>
</dbReference>
<keyword evidence="2" id="KW-1185">Reference proteome</keyword>
<comment type="caution">
    <text evidence="1">The sequence shown here is derived from an EMBL/GenBank/DDBJ whole genome shotgun (WGS) entry which is preliminary data.</text>
</comment>
<gene>
    <name evidence="1" type="ORF">ISP17_13925</name>
</gene>
<proteinExistence type="predicted"/>
<dbReference type="InterPro" id="IPR023614">
    <property type="entry name" value="Porin_dom_sf"/>
</dbReference>